<dbReference type="Proteomes" id="UP000254079">
    <property type="component" value="Unassembled WGS sequence"/>
</dbReference>
<evidence type="ECO:0000313" key="1">
    <source>
        <dbReference type="EMBL" id="STI81081.1"/>
    </source>
</evidence>
<accession>A0A376TX59</accession>
<name>A0A376TX59_ECOLX</name>
<sequence length="82" mass="9407">MATFTSPAVSPLSAEKTLQSAAQAFIITFFRMILVDVRESTMKIVIAVTQHFSKQRRLRPVRLTKYLVSEAVQRIQDLLKKR</sequence>
<reference evidence="1 2" key="1">
    <citation type="submission" date="2018-06" db="EMBL/GenBank/DDBJ databases">
        <authorList>
            <consortium name="Pathogen Informatics"/>
            <person name="Doyle S."/>
        </authorList>
    </citation>
    <scope>NUCLEOTIDE SEQUENCE [LARGE SCALE GENOMIC DNA]</scope>
    <source>
        <strain evidence="1 2">NCTC8622</strain>
    </source>
</reference>
<evidence type="ECO:0000313" key="2">
    <source>
        <dbReference type="Proteomes" id="UP000254079"/>
    </source>
</evidence>
<dbReference type="AlphaFoldDB" id="A0A376TX59"/>
<dbReference type="EMBL" id="UGCP01000001">
    <property type="protein sequence ID" value="STI81081.1"/>
    <property type="molecule type" value="Genomic_DNA"/>
</dbReference>
<proteinExistence type="predicted"/>
<protein>
    <submittedName>
        <fullName evidence="1">Uncharacterized protein</fullName>
    </submittedName>
</protein>
<gene>
    <name evidence="1" type="ORF">NCTC8622_00004</name>
</gene>
<organism evidence="1 2">
    <name type="scientific">Escherichia coli</name>
    <dbReference type="NCBI Taxonomy" id="562"/>
    <lineage>
        <taxon>Bacteria</taxon>
        <taxon>Pseudomonadati</taxon>
        <taxon>Pseudomonadota</taxon>
        <taxon>Gammaproteobacteria</taxon>
        <taxon>Enterobacterales</taxon>
        <taxon>Enterobacteriaceae</taxon>
        <taxon>Escherichia</taxon>
    </lineage>
</organism>